<feature type="non-terminal residue" evidence="2">
    <location>
        <position position="1"/>
    </location>
</feature>
<dbReference type="EMBL" id="JASSZA010000004">
    <property type="protein sequence ID" value="KAK2113770.1"/>
    <property type="molecule type" value="Genomic_DNA"/>
</dbReference>
<evidence type="ECO:0000256" key="1">
    <source>
        <dbReference type="SAM" id="MobiDB-lite"/>
    </source>
</evidence>
<sequence>PHKSIQDMVQFTPVFGDWTVKLMVILATAQSGQAGRLALTKAMFSLHQAMPEKHWDFLQLGMVPALSSLPEGGAEGMETASSGERK</sequence>
<gene>
    <name evidence="2" type="ORF">P7K49_008036</name>
</gene>
<dbReference type="Proteomes" id="UP001266305">
    <property type="component" value="Unassembled WGS sequence"/>
</dbReference>
<reference evidence="2 3" key="1">
    <citation type="submission" date="2023-05" db="EMBL/GenBank/DDBJ databases">
        <title>B98-5 Cell Line De Novo Hybrid Assembly: An Optical Mapping Approach.</title>
        <authorList>
            <person name="Kananen K."/>
            <person name="Auerbach J.A."/>
            <person name="Kautto E."/>
            <person name="Blachly J.S."/>
        </authorList>
    </citation>
    <scope>NUCLEOTIDE SEQUENCE [LARGE SCALE GENOMIC DNA]</scope>
    <source>
        <strain evidence="2">B95-8</strain>
        <tissue evidence="2">Cell line</tissue>
    </source>
</reference>
<name>A0ABQ9VX66_SAGOE</name>
<comment type="caution">
    <text evidence="2">The sequence shown here is derived from an EMBL/GenBank/DDBJ whole genome shotgun (WGS) entry which is preliminary data.</text>
</comment>
<accession>A0ABQ9VX66</accession>
<feature type="region of interest" description="Disordered" evidence="1">
    <location>
        <begin position="67"/>
        <end position="86"/>
    </location>
</feature>
<keyword evidence="3" id="KW-1185">Reference proteome</keyword>
<evidence type="ECO:0000313" key="2">
    <source>
        <dbReference type="EMBL" id="KAK2113770.1"/>
    </source>
</evidence>
<evidence type="ECO:0000313" key="3">
    <source>
        <dbReference type="Proteomes" id="UP001266305"/>
    </source>
</evidence>
<organism evidence="2 3">
    <name type="scientific">Saguinus oedipus</name>
    <name type="common">Cotton-top tamarin</name>
    <name type="synonym">Oedipomidas oedipus</name>
    <dbReference type="NCBI Taxonomy" id="9490"/>
    <lineage>
        <taxon>Eukaryota</taxon>
        <taxon>Metazoa</taxon>
        <taxon>Chordata</taxon>
        <taxon>Craniata</taxon>
        <taxon>Vertebrata</taxon>
        <taxon>Euteleostomi</taxon>
        <taxon>Mammalia</taxon>
        <taxon>Eutheria</taxon>
        <taxon>Euarchontoglires</taxon>
        <taxon>Primates</taxon>
        <taxon>Haplorrhini</taxon>
        <taxon>Platyrrhini</taxon>
        <taxon>Cebidae</taxon>
        <taxon>Callitrichinae</taxon>
        <taxon>Saguinus</taxon>
    </lineage>
</organism>
<protein>
    <submittedName>
        <fullName evidence="2">Uncharacterized protein</fullName>
    </submittedName>
</protein>
<proteinExistence type="predicted"/>